<dbReference type="Gene3D" id="1.20.1250.20">
    <property type="entry name" value="MFS general substrate transporter like domains"/>
    <property type="match status" value="1"/>
</dbReference>
<evidence type="ECO:0000313" key="2">
    <source>
        <dbReference type="EMBL" id="VDM53008.1"/>
    </source>
</evidence>
<sequence>MLLLEKQQRVLFVLCLIFGLWHMATQWTTTLLSFLQWDTTEVMTIVDLGYIQAFGSVCNAIGALAFGQMADTAGAKAMFMLSCIFTSIYYSGISIAKSWYGFFFLQLLRFGYQMDGTAEMYLATITTERERTGALMRLTVPQAMAMFFGPILGSKIAAYTTLRTSQFICGVALLFTLMPVLTFLLPTTHSIPRLATARLRPQDYWPMITKNTALKEGLILRSLIVSSYVCYEMIWRNFLLRSFMKDTNDSAIILLVMAGSLLGVQFIVLPFLQRRTSPRRLLQISMTGLILCYYAASLTTSFEQVLIITAVHTGAYAVAYAESCTQITSAVEITDLGKATGLASMTQWASHFFLPIYASHIVEHYHFTYAFYTSTILSTVAFAYITIFAKNTNNRLGTLLPSLVVTY</sequence>
<dbReference type="GO" id="GO:0022857">
    <property type="term" value="F:transmembrane transporter activity"/>
    <property type="evidence" value="ECO:0007669"/>
    <property type="project" value="InterPro"/>
</dbReference>
<feature type="transmembrane region" description="Helical" evidence="1">
    <location>
        <begin position="165"/>
        <end position="185"/>
    </location>
</feature>
<feature type="transmembrane region" description="Helical" evidence="1">
    <location>
        <begin position="369"/>
        <end position="389"/>
    </location>
</feature>
<dbReference type="STRING" id="334426.A0A0R3PCA3"/>
<keyword evidence="1" id="KW-1133">Transmembrane helix</keyword>
<keyword evidence="1" id="KW-0472">Membrane</keyword>
<gene>
    <name evidence="2" type="ORF">ACOC_LOCUS1423</name>
</gene>
<feature type="transmembrane region" description="Helical" evidence="1">
    <location>
        <begin position="50"/>
        <end position="70"/>
    </location>
</feature>
<reference evidence="4" key="1">
    <citation type="submission" date="2017-02" db="UniProtKB">
        <authorList>
            <consortium name="WormBaseParasite"/>
        </authorList>
    </citation>
    <scope>IDENTIFICATION</scope>
</reference>
<name>A0A0R3PCA3_ANGCS</name>
<evidence type="ECO:0000256" key="1">
    <source>
        <dbReference type="SAM" id="Phobius"/>
    </source>
</evidence>
<feature type="transmembrane region" description="Helical" evidence="1">
    <location>
        <begin position="284"/>
        <end position="302"/>
    </location>
</feature>
<dbReference type="InterPro" id="IPR036259">
    <property type="entry name" value="MFS_trans_sf"/>
</dbReference>
<proteinExistence type="predicted"/>
<dbReference type="Pfam" id="PF07690">
    <property type="entry name" value="MFS_1"/>
    <property type="match status" value="1"/>
</dbReference>
<dbReference type="SUPFAM" id="SSF103473">
    <property type="entry name" value="MFS general substrate transporter"/>
    <property type="match status" value="1"/>
</dbReference>
<dbReference type="WBParaSite" id="ACOC_0000142201-mRNA-1">
    <property type="protein sequence ID" value="ACOC_0000142201-mRNA-1"/>
    <property type="gene ID" value="ACOC_0000142201"/>
</dbReference>
<evidence type="ECO:0000313" key="4">
    <source>
        <dbReference type="WBParaSite" id="ACOC_0000142201-mRNA-1"/>
    </source>
</evidence>
<dbReference type="Proteomes" id="UP000267027">
    <property type="component" value="Unassembled WGS sequence"/>
</dbReference>
<evidence type="ECO:0000313" key="3">
    <source>
        <dbReference type="Proteomes" id="UP000267027"/>
    </source>
</evidence>
<dbReference type="OrthoDB" id="5915550at2759"/>
<protein>
    <submittedName>
        <fullName evidence="4">MFS domain-containing protein</fullName>
    </submittedName>
</protein>
<dbReference type="EMBL" id="UYYA01000211">
    <property type="protein sequence ID" value="VDM53008.1"/>
    <property type="molecule type" value="Genomic_DNA"/>
</dbReference>
<feature type="transmembrane region" description="Helical" evidence="1">
    <location>
        <begin position="218"/>
        <end position="239"/>
    </location>
</feature>
<dbReference type="PANTHER" id="PTHR24002">
    <property type="entry name" value="SOLUTE CARRIER FAMILY 22 MEMBER 18"/>
    <property type="match status" value="1"/>
</dbReference>
<feature type="transmembrane region" description="Helical" evidence="1">
    <location>
        <begin position="251"/>
        <end position="272"/>
    </location>
</feature>
<dbReference type="OMA" id="LSFLQWD"/>
<dbReference type="GO" id="GO:0005635">
    <property type="term" value="C:nuclear envelope"/>
    <property type="evidence" value="ECO:0007669"/>
    <property type="project" value="TreeGrafter"/>
</dbReference>
<keyword evidence="1" id="KW-0812">Transmembrane</keyword>
<dbReference type="AlphaFoldDB" id="A0A0R3PCA3"/>
<dbReference type="InterPro" id="IPR011701">
    <property type="entry name" value="MFS"/>
</dbReference>
<reference evidence="2 3" key="2">
    <citation type="submission" date="2018-11" db="EMBL/GenBank/DDBJ databases">
        <authorList>
            <consortium name="Pathogen Informatics"/>
        </authorList>
    </citation>
    <scope>NUCLEOTIDE SEQUENCE [LARGE SCALE GENOMIC DNA]</scope>
    <source>
        <strain evidence="2 3">Costa Rica</strain>
    </source>
</reference>
<organism evidence="4">
    <name type="scientific">Angiostrongylus costaricensis</name>
    <name type="common">Nematode worm</name>
    <dbReference type="NCBI Taxonomy" id="334426"/>
    <lineage>
        <taxon>Eukaryota</taxon>
        <taxon>Metazoa</taxon>
        <taxon>Ecdysozoa</taxon>
        <taxon>Nematoda</taxon>
        <taxon>Chromadorea</taxon>
        <taxon>Rhabditida</taxon>
        <taxon>Rhabditina</taxon>
        <taxon>Rhabditomorpha</taxon>
        <taxon>Strongyloidea</taxon>
        <taxon>Metastrongylidae</taxon>
        <taxon>Angiostrongylus</taxon>
    </lineage>
</organism>
<dbReference type="PANTHER" id="PTHR24002:SF4">
    <property type="entry name" value="MFS DOMAIN-CONTAINING PROTEIN"/>
    <property type="match status" value="1"/>
</dbReference>
<keyword evidence="3" id="KW-1185">Reference proteome</keyword>
<accession>A0A0R3PCA3</accession>